<dbReference type="RefSeq" id="WP_302882875.1">
    <property type="nucleotide sequence ID" value="NZ_JAUMIT010000001.1"/>
</dbReference>
<dbReference type="InterPro" id="IPR001173">
    <property type="entry name" value="Glyco_trans_2-like"/>
</dbReference>
<dbReference type="CDD" id="cd06433">
    <property type="entry name" value="GT_2_WfgS_like"/>
    <property type="match status" value="1"/>
</dbReference>
<evidence type="ECO:0000313" key="3">
    <source>
        <dbReference type="Proteomes" id="UP001168642"/>
    </source>
</evidence>
<keyword evidence="3" id="KW-1185">Reference proteome</keyword>
<protein>
    <submittedName>
        <fullName evidence="2">Glycosyltransferase family 2 protein</fullName>
        <ecNumber evidence="2">2.4.-.-</ecNumber>
    </submittedName>
</protein>
<name>A0ABT8VNU7_9FLAO</name>
<dbReference type="InterPro" id="IPR029044">
    <property type="entry name" value="Nucleotide-diphossugar_trans"/>
</dbReference>
<proteinExistence type="predicted"/>
<dbReference type="SUPFAM" id="SSF53448">
    <property type="entry name" value="Nucleotide-diphospho-sugar transferases"/>
    <property type="match status" value="1"/>
</dbReference>
<keyword evidence="2" id="KW-0808">Transferase</keyword>
<sequence length="253" mass="29453">MKISIITIVYNNAACIESCIQSVLSQSYKNIEHIIIDGGSKDGTQKEIEPYIPQLGYYLSEKDKGLYNALNKGIKAATGDIIGILHSDDLFYSKNTIQQIADTFQQTQADLVYANGMYVNKEDITQVKRIYKAKNHKKRYLNFGWIPLHTTIYVKKEVFNKYGMYDESYRIASDYEISLRWFQEKNIKKQFLNNWVVKMRLGGKSTTPKLQKLKSTEDLQIIRKKNLWGQFTLFCKIARKIPQYIIPKIKTYS</sequence>
<dbReference type="Gene3D" id="3.90.550.10">
    <property type="entry name" value="Spore Coat Polysaccharide Biosynthesis Protein SpsA, Chain A"/>
    <property type="match status" value="1"/>
</dbReference>
<feature type="domain" description="Glycosyltransferase 2-like" evidence="1">
    <location>
        <begin position="4"/>
        <end position="142"/>
    </location>
</feature>
<dbReference type="PANTHER" id="PTHR22916:SF3">
    <property type="entry name" value="UDP-GLCNAC:BETAGAL BETA-1,3-N-ACETYLGLUCOSAMINYLTRANSFERASE-LIKE PROTEIN 1"/>
    <property type="match status" value="1"/>
</dbReference>
<comment type="caution">
    <text evidence="2">The sequence shown here is derived from an EMBL/GenBank/DDBJ whole genome shotgun (WGS) entry which is preliminary data.</text>
</comment>
<dbReference type="GO" id="GO:0016757">
    <property type="term" value="F:glycosyltransferase activity"/>
    <property type="evidence" value="ECO:0007669"/>
    <property type="project" value="UniProtKB-KW"/>
</dbReference>
<dbReference type="EC" id="2.4.-.-" evidence="2"/>
<gene>
    <name evidence="2" type="ORF">QVZ41_02020</name>
</gene>
<dbReference type="EMBL" id="JAUMIT010000001">
    <property type="protein sequence ID" value="MDO3693624.1"/>
    <property type="molecule type" value="Genomic_DNA"/>
</dbReference>
<evidence type="ECO:0000259" key="1">
    <source>
        <dbReference type="Pfam" id="PF00535"/>
    </source>
</evidence>
<dbReference type="Pfam" id="PF00535">
    <property type="entry name" value="Glycos_transf_2"/>
    <property type="match status" value="1"/>
</dbReference>
<dbReference type="PANTHER" id="PTHR22916">
    <property type="entry name" value="GLYCOSYLTRANSFERASE"/>
    <property type="match status" value="1"/>
</dbReference>
<evidence type="ECO:0000313" key="2">
    <source>
        <dbReference type="EMBL" id="MDO3693624.1"/>
    </source>
</evidence>
<keyword evidence="2" id="KW-0328">Glycosyltransferase</keyword>
<reference evidence="2" key="1">
    <citation type="submission" date="2023-07" db="EMBL/GenBank/DDBJ databases">
        <title>Wenyingzhuangia sp. chi5 genome sequencing and assembly.</title>
        <authorList>
            <person name="Park S."/>
        </authorList>
    </citation>
    <scope>NUCLEOTIDE SEQUENCE</scope>
    <source>
        <strain evidence="2">Chi5</strain>
    </source>
</reference>
<dbReference type="Proteomes" id="UP001168642">
    <property type="component" value="Unassembled WGS sequence"/>
</dbReference>
<organism evidence="2 3">
    <name type="scientific">Wenyingzhuangia gilva</name>
    <dbReference type="NCBI Taxonomy" id="3057677"/>
    <lineage>
        <taxon>Bacteria</taxon>
        <taxon>Pseudomonadati</taxon>
        <taxon>Bacteroidota</taxon>
        <taxon>Flavobacteriia</taxon>
        <taxon>Flavobacteriales</taxon>
        <taxon>Flavobacteriaceae</taxon>
        <taxon>Wenyingzhuangia</taxon>
    </lineage>
</organism>
<accession>A0ABT8VNU7</accession>